<sequence>MADIFSEDKRSEIMSNIGSKDTKPELFIRSLTHRMGYRFRLHRKDLPGTPDLVFPKYNSVIFVHGCYWHGHEDCKKASIPDTNTEFWKNKIQKNIDRDHRNYKELEELGWEYLIIWQCEIREENIPELKKKIDSFLQE</sequence>
<dbReference type="Pfam" id="PF03852">
    <property type="entry name" value="Vsr"/>
    <property type="match status" value="1"/>
</dbReference>
<dbReference type="GO" id="GO:0004519">
    <property type="term" value="F:endonuclease activity"/>
    <property type="evidence" value="ECO:0007669"/>
    <property type="project" value="UniProtKB-KW"/>
</dbReference>
<evidence type="ECO:0000256" key="1">
    <source>
        <dbReference type="ARBA" id="ARBA00022722"/>
    </source>
</evidence>
<dbReference type="Gene3D" id="3.40.960.10">
    <property type="entry name" value="VSR Endonuclease"/>
    <property type="match status" value="1"/>
</dbReference>
<keyword evidence="1 6" id="KW-0540">Nuclease</keyword>
<dbReference type="AlphaFoldDB" id="A0A6M1TAY9"/>
<reference evidence="7 8" key="1">
    <citation type="submission" date="2020-02" db="EMBL/GenBank/DDBJ databases">
        <title>Aliifodinibius halophilus 2W32, complete genome.</title>
        <authorList>
            <person name="Li Y."/>
            <person name="Wu S."/>
        </authorList>
    </citation>
    <scope>NUCLEOTIDE SEQUENCE [LARGE SCALE GENOMIC DNA]</scope>
    <source>
        <strain evidence="7 8">2W32</strain>
    </source>
</reference>
<protein>
    <recommendedName>
        <fullName evidence="6">Very short patch repair endonuclease</fullName>
        <ecNumber evidence="6">3.1.-.-</ecNumber>
    </recommendedName>
</protein>
<dbReference type="RefSeq" id="WP_165269677.1">
    <property type="nucleotide sequence ID" value="NZ_JAALLS010000017.1"/>
</dbReference>
<name>A0A6M1TAY9_9BACT</name>
<dbReference type="EMBL" id="JAALLS010000017">
    <property type="protein sequence ID" value="NGP89191.1"/>
    <property type="molecule type" value="Genomic_DNA"/>
</dbReference>
<dbReference type="GO" id="GO:0016787">
    <property type="term" value="F:hydrolase activity"/>
    <property type="evidence" value="ECO:0007669"/>
    <property type="project" value="UniProtKB-KW"/>
</dbReference>
<keyword evidence="5 6" id="KW-0234">DNA repair</keyword>
<keyword evidence="2 6" id="KW-0255">Endonuclease</keyword>
<comment type="caution">
    <text evidence="7">The sequence shown here is derived from an EMBL/GenBank/DDBJ whole genome shotgun (WGS) entry which is preliminary data.</text>
</comment>
<evidence type="ECO:0000256" key="6">
    <source>
        <dbReference type="PIRNR" id="PIRNR018267"/>
    </source>
</evidence>
<keyword evidence="4 6" id="KW-0378">Hydrolase</keyword>
<evidence type="ECO:0000256" key="4">
    <source>
        <dbReference type="ARBA" id="ARBA00022801"/>
    </source>
</evidence>
<evidence type="ECO:0000256" key="3">
    <source>
        <dbReference type="ARBA" id="ARBA00022763"/>
    </source>
</evidence>
<keyword evidence="3 6" id="KW-0227">DNA damage</keyword>
<dbReference type="InterPro" id="IPR004603">
    <property type="entry name" value="DNA_mismatch_endonuc_vsr"/>
</dbReference>
<dbReference type="EC" id="3.1.-.-" evidence="6"/>
<keyword evidence="8" id="KW-1185">Reference proteome</keyword>
<dbReference type="GO" id="GO:0006298">
    <property type="term" value="P:mismatch repair"/>
    <property type="evidence" value="ECO:0007669"/>
    <property type="project" value="UniProtKB-UniRule"/>
</dbReference>
<evidence type="ECO:0000256" key="2">
    <source>
        <dbReference type="ARBA" id="ARBA00022759"/>
    </source>
</evidence>
<dbReference type="SUPFAM" id="SSF52980">
    <property type="entry name" value="Restriction endonuclease-like"/>
    <property type="match status" value="1"/>
</dbReference>
<organism evidence="7 8">
    <name type="scientific">Fodinibius halophilus</name>
    <dbReference type="NCBI Taxonomy" id="1736908"/>
    <lineage>
        <taxon>Bacteria</taxon>
        <taxon>Pseudomonadati</taxon>
        <taxon>Balneolota</taxon>
        <taxon>Balneolia</taxon>
        <taxon>Balneolales</taxon>
        <taxon>Balneolaceae</taxon>
        <taxon>Fodinibius</taxon>
    </lineage>
</organism>
<comment type="function">
    <text evidence="6">May nick specific sequences that contain T:G mispairs resulting from m5C-deamination.</text>
</comment>
<evidence type="ECO:0000313" key="8">
    <source>
        <dbReference type="Proteomes" id="UP000479132"/>
    </source>
</evidence>
<gene>
    <name evidence="7" type="primary">vsr</name>
    <name evidence="7" type="ORF">G3569_12595</name>
</gene>
<dbReference type="Proteomes" id="UP000479132">
    <property type="component" value="Unassembled WGS sequence"/>
</dbReference>
<evidence type="ECO:0000313" key="7">
    <source>
        <dbReference type="EMBL" id="NGP89191.1"/>
    </source>
</evidence>
<dbReference type="CDD" id="cd00221">
    <property type="entry name" value="Vsr"/>
    <property type="match status" value="1"/>
</dbReference>
<dbReference type="PIRSF" id="PIRSF018267">
    <property type="entry name" value="VSR_endonuc"/>
    <property type="match status" value="1"/>
</dbReference>
<dbReference type="NCBIfam" id="TIGR00632">
    <property type="entry name" value="vsr"/>
    <property type="match status" value="1"/>
</dbReference>
<proteinExistence type="inferred from homology"/>
<comment type="similarity">
    <text evidence="6">Belongs to the vsr family.</text>
</comment>
<dbReference type="InterPro" id="IPR011335">
    <property type="entry name" value="Restrct_endonuc-II-like"/>
</dbReference>
<accession>A0A6M1TAY9</accession>
<evidence type="ECO:0000256" key="5">
    <source>
        <dbReference type="ARBA" id="ARBA00023204"/>
    </source>
</evidence>